<comment type="caution">
    <text evidence="2">The sequence shown here is derived from an EMBL/GenBank/DDBJ whole genome shotgun (WGS) entry which is preliminary data.</text>
</comment>
<accession>A0ABW1NYW3</accession>
<gene>
    <name evidence="2" type="ORF">ACFP3R_00035</name>
</gene>
<keyword evidence="2" id="KW-0547">Nucleotide-binding</keyword>
<dbReference type="SUPFAM" id="SSF48452">
    <property type="entry name" value="TPR-like"/>
    <property type="match status" value="2"/>
</dbReference>
<protein>
    <submittedName>
        <fullName evidence="2">ATP-binding protein</fullName>
    </submittedName>
</protein>
<keyword evidence="1" id="KW-0802">TPR repeat</keyword>
<dbReference type="SUPFAM" id="SSF52540">
    <property type="entry name" value="P-loop containing nucleoside triphosphate hydrolases"/>
    <property type="match status" value="1"/>
</dbReference>
<feature type="repeat" description="TPR" evidence="1">
    <location>
        <begin position="492"/>
        <end position="525"/>
    </location>
</feature>
<dbReference type="Gene3D" id="3.40.50.300">
    <property type="entry name" value="P-loop containing nucleotide triphosphate hydrolases"/>
    <property type="match status" value="1"/>
</dbReference>
<dbReference type="InterPro" id="IPR027417">
    <property type="entry name" value="P-loop_NTPase"/>
</dbReference>
<organism evidence="2 3">
    <name type="scientific">Saccharothrix lopnurensis</name>
    <dbReference type="NCBI Taxonomy" id="1670621"/>
    <lineage>
        <taxon>Bacteria</taxon>
        <taxon>Bacillati</taxon>
        <taxon>Actinomycetota</taxon>
        <taxon>Actinomycetes</taxon>
        <taxon>Pseudonocardiales</taxon>
        <taxon>Pseudonocardiaceae</taxon>
        <taxon>Saccharothrix</taxon>
    </lineage>
</organism>
<dbReference type="EMBL" id="JBHSQO010000001">
    <property type="protein sequence ID" value="MFC6087652.1"/>
    <property type="molecule type" value="Genomic_DNA"/>
</dbReference>
<evidence type="ECO:0000256" key="1">
    <source>
        <dbReference type="PROSITE-ProRule" id="PRU00339"/>
    </source>
</evidence>
<dbReference type="InterPro" id="IPR011990">
    <property type="entry name" value="TPR-like_helical_dom_sf"/>
</dbReference>
<dbReference type="Proteomes" id="UP001596220">
    <property type="component" value="Unassembled WGS sequence"/>
</dbReference>
<dbReference type="SMART" id="SM00028">
    <property type="entry name" value="TPR"/>
    <property type="match status" value="5"/>
</dbReference>
<keyword evidence="2" id="KW-0067">ATP-binding</keyword>
<dbReference type="PROSITE" id="PS50005">
    <property type="entry name" value="TPR"/>
    <property type="match status" value="3"/>
</dbReference>
<dbReference type="PANTHER" id="PTHR47691">
    <property type="entry name" value="REGULATOR-RELATED"/>
    <property type="match status" value="1"/>
</dbReference>
<dbReference type="Gene3D" id="1.25.40.10">
    <property type="entry name" value="Tetratricopeptide repeat domain"/>
    <property type="match status" value="2"/>
</dbReference>
<proteinExistence type="predicted"/>
<evidence type="ECO:0000313" key="2">
    <source>
        <dbReference type="EMBL" id="MFC6087652.1"/>
    </source>
</evidence>
<dbReference type="PRINTS" id="PR00364">
    <property type="entry name" value="DISEASERSIST"/>
</dbReference>
<dbReference type="RefSeq" id="WP_380631466.1">
    <property type="nucleotide sequence ID" value="NZ_JBHSQO010000001.1"/>
</dbReference>
<feature type="repeat" description="TPR" evidence="1">
    <location>
        <begin position="610"/>
        <end position="643"/>
    </location>
</feature>
<reference evidence="3" key="1">
    <citation type="journal article" date="2019" name="Int. J. Syst. Evol. Microbiol.">
        <title>The Global Catalogue of Microorganisms (GCM) 10K type strain sequencing project: providing services to taxonomists for standard genome sequencing and annotation.</title>
        <authorList>
            <consortium name="The Broad Institute Genomics Platform"/>
            <consortium name="The Broad Institute Genome Sequencing Center for Infectious Disease"/>
            <person name="Wu L."/>
            <person name="Ma J."/>
        </authorList>
    </citation>
    <scope>NUCLEOTIDE SEQUENCE [LARGE SCALE GENOMIC DNA]</scope>
    <source>
        <strain evidence="3">CGMCC 4.7246</strain>
    </source>
</reference>
<feature type="repeat" description="TPR" evidence="1">
    <location>
        <begin position="650"/>
        <end position="683"/>
    </location>
</feature>
<dbReference type="PANTHER" id="PTHR47691:SF3">
    <property type="entry name" value="HTH-TYPE TRANSCRIPTIONAL REGULATOR RV0890C-RELATED"/>
    <property type="match status" value="1"/>
</dbReference>
<name>A0ABW1NYW3_9PSEU</name>
<dbReference type="InterPro" id="IPR019734">
    <property type="entry name" value="TPR_rpt"/>
</dbReference>
<evidence type="ECO:0000313" key="3">
    <source>
        <dbReference type="Proteomes" id="UP001596220"/>
    </source>
</evidence>
<dbReference type="GO" id="GO:0005524">
    <property type="term" value="F:ATP binding"/>
    <property type="evidence" value="ECO:0007669"/>
    <property type="project" value="UniProtKB-KW"/>
</dbReference>
<keyword evidence="3" id="KW-1185">Reference proteome</keyword>
<sequence length="707" mass="76547">MVGGPVVRNEVTAPAVGVLAQVGVVHGGLHVHPPAAVVVPRQLPASPRSFAGRAGPLAELDRACAAEGAAVAVSAIGGAGGIGKTWLVLHWAHHNAHRFPDGQLFVNLHGFSPAEDPVTPDAALFGFLTALGVAPRGIPTDLASKSALYRSLVADRRVLVVLDNAATGEQVAPLLPGGASCTVLVTGRTRLASLVDRHGAHHLRLDVLTREEARDLLVRRLGPARPAAEPDAADELIALCGRYPLALSIMARHARAHPSVPLAELAAELRELGLELLDHDTDPAAGLPGVLSWSLRGLTAEQREVFALLGTAPGPDIGLPAATSLTGSSARRTREVLRVLEDASLIERHPRGRYAMHDLIRDCAAASARALAEPARRAALDRVVDFYLHTAHTADRVLSPHRRPIRLDPPTPGTHPHPLPDHPTALAWLDAEHLHVLAAQRTAAAHHRHRTAWRLAWTQQSFHERRGHHHDDLAVWRVAAAAADHLDPGSRALAHRRLGVAHAHLGQHEEAIEHLGRALTLAADDPGEQAHTHNNLARAWALRHDHPRALEHARHAVDLYRALGHPVWEADALNAAGWYAAHLGDHDTAREHCLAALDLNRRHHEPAGEAETLDSLGWIAHQTGRHHEAVDHYRRALTLLRDLGATQTAAETLDHLGQAHTALGRHHRARTAWREALRLYRHQGRDADAERVARYLDTRVPGARRTP</sequence>
<dbReference type="Pfam" id="PF13374">
    <property type="entry name" value="TPR_10"/>
    <property type="match status" value="1"/>
</dbReference>
<dbReference type="Pfam" id="PF13424">
    <property type="entry name" value="TPR_12"/>
    <property type="match status" value="2"/>
</dbReference>